<reference evidence="2 3" key="1">
    <citation type="submission" date="2018-04" db="EMBL/GenBank/DDBJ databases">
        <authorList>
            <person name="Vogel A."/>
        </authorList>
    </citation>
    <scope>NUCLEOTIDE SEQUENCE [LARGE SCALE GENOMIC DNA]</scope>
</reference>
<gene>
    <name evidence="2" type="ORF">CCAM_LOCUS31589</name>
</gene>
<dbReference type="Proteomes" id="UP000595140">
    <property type="component" value="Unassembled WGS sequence"/>
</dbReference>
<name>A0A484MLG5_9ASTE</name>
<organism evidence="2 3">
    <name type="scientific">Cuscuta campestris</name>
    <dbReference type="NCBI Taxonomy" id="132261"/>
    <lineage>
        <taxon>Eukaryota</taxon>
        <taxon>Viridiplantae</taxon>
        <taxon>Streptophyta</taxon>
        <taxon>Embryophyta</taxon>
        <taxon>Tracheophyta</taxon>
        <taxon>Spermatophyta</taxon>
        <taxon>Magnoliopsida</taxon>
        <taxon>eudicotyledons</taxon>
        <taxon>Gunneridae</taxon>
        <taxon>Pentapetalae</taxon>
        <taxon>asterids</taxon>
        <taxon>lamiids</taxon>
        <taxon>Solanales</taxon>
        <taxon>Convolvulaceae</taxon>
        <taxon>Cuscuteae</taxon>
        <taxon>Cuscuta</taxon>
        <taxon>Cuscuta subgen. Grammica</taxon>
        <taxon>Cuscuta sect. Cleistogrammica</taxon>
    </lineage>
</organism>
<dbReference type="EMBL" id="OOIL02003891">
    <property type="protein sequence ID" value="VFQ89813.1"/>
    <property type="molecule type" value="Genomic_DNA"/>
</dbReference>
<dbReference type="AlphaFoldDB" id="A0A484MLG5"/>
<accession>A0A484MLG5</accession>
<sequence>MAAREGTDLDRKKNESGEQRSCRRTVVKKAKGRDGVQRRFLTDNRKANRQAMITYLWRSCPSVVRNPRNGPDPRWSVHRTAQMNHLNSFGSSTCEILKLGRPKELGLVNLRPSAAGRQPTSRNIRKVS</sequence>
<protein>
    <submittedName>
        <fullName evidence="2">Uncharacterized protein</fullName>
    </submittedName>
</protein>
<feature type="compositionally biased region" description="Basic and acidic residues" evidence="1">
    <location>
        <begin position="1"/>
        <end position="21"/>
    </location>
</feature>
<evidence type="ECO:0000256" key="1">
    <source>
        <dbReference type="SAM" id="MobiDB-lite"/>
    </source>
</evidence>
<feature type="region of interest" description="Disordered" evidence="1">
    <location>
        <begin position="1"/>
        <end position="30"/>
    </location>
</feature>
<proteinExistence type="predicted"/>
<evidence type="ECO:0000313" key="3">
    <source>
        <dbReference type="Proteomes" id="UP000595140"/>
    </source>
</evidence>
<keyword evidence="3" id="KW-1185">Reference proteome</keyword>
<evidence type="ECO:0000313" key="2">
    <source>
        <dbReference type="EMBL" id="VFQ89813.1"/>
    </source>
</evidence>